<dbReference type="RefSeq" id="XP_020432939.1">
    <property type="nucleotide sequence ID" value="XM_020577265.1"/>
</dbReference>
<sequence length="628" mass="71067">MTTTTPTTSFITDFLTWRKTQIKTSYESSSKVDVTTLTAEKFMAIATTKDVTDSTTNTTSKQDMIKTESDSYLMNIILYHLDEKGLKALDTTKPKLADDVLATFSDTGYTTKLTKYAKLWLLSSIFEQNVNSKSPSRVKGDVVEKEFKEIQSDRFVTNVIMRLTFLATAKKCVDFLPYMYNSDTMIAKVQAYLLEDTYKTKWVDDAFAACKDKMLDKDFNDTERFTSLKSRLDILDPSFNLSSNVINQYYCELYARLGAGSIKKTPQTHKLFKKVTLDSIQKVLTNTDHEWYTILAKAKDMFKGNVASLANQISRAYLLINAETALWREKGVKSDHVFTYDSARFMFAMEKKRKSNNDPIQGLGDLWKDKTLHRAVAGIFILCNAAILFASFKSYDKMNTLDKILAWVNLAVSGVDIFTSIITAINSEKSAYTWVANKIADLMKSSYPPIRPCSAAKNVSKYAKYLKPTYVLKYINAALVLVSMAFTVYDIVTSIQNQDWGMLALSIIEFTLEFSMLVITFMAATSWSGPVSLMLTAALIVVGLVKIFWDVIKQSFTDVIKFFDKLFNGDPSDNFVKSTEASYQLTDTEYALALLTDIGTKYWRLFLVNQKVPDLDLKTSFFAISSIN</sequence>
<dbReference type="InParanoid" id="D3BD28"/>
<feature type="transmembrane region" description="Helical" evidence="1">
    <location>
        <begin position="474"/>
        <end position="492"/>
    </location>
</feature>
<evidence type="ECO:0000313" key="3">
    <source>
        <dbReference type="Proteomes" id="UP000001396"/>
    </source>
</evidence>
<protein>
    <submittedName>
        <fullName evidence="2">Uncharacterized protein</fullName>
    </submittedName>
</protein>
<organism evidence="2 3">
    <name type="scientific">Heterostelium pallidum (strain ATCC 26659 / Pp 5 / PN500)</name>
    <name type="common">Cellular slime mold</name>
    <name type="synonym">Polysphondylium pallidum</name>
    <dbReference type="NCBI Taxonomy" id="670386"/>
    <lineage>
        <taxon>Eukaryota</taxon>
        <taxon>Amoebozoa</taxon>
        <taxon>Evosea</taxon>
        <taxon>Eumycetozoa</taxon>
        <taxon>Dictyostelia</taxon>
        <taxon>Acytosteliales</taxon>
        <taxon>Acytosteliaceae</taxon>
        <taxon>Heterostelium</taxon>
    </lineage>
</organism>
<evidence type="ECO:0000256" key="1">
    <source>
        <dbReference type="SAM" id="Phobius"/>
    </source>
</evidence>
<accession>D3BD28</accession>
<gene>
    <name evidence="2" type="ORF">PPL_06408</name>
</gene>
<keyword evidence="1" id="KW-0812">Transmembrane</keyword>
<dbReference type="EMBL" id="ADBJ01000028">
    <property type="protein sequence ID" value="EFA80820.1"/>
    <property type="molecule type" value="Genomic_DNA"/>
</dbReference>
<feature type="transmembrane region" description="Helical" evidence="1">
    <location>
        <begin position="531"/>
        <end position="552"/>
    </location>
</feature>
<proteinExistence type="predicted"/>
<comment type="caution">
    <text evidence="2">The sequence shown here is derived from an EMBL/GenBank/DDBJ whole genome shotgun (WGS) entry which is preliminary data.</text>
</comment>
<evidence type="ECO:0000313" key="2">
    <source>
        <dbReference type="EMBL" id="EFA80820.1"/>
    </source>
</evidence>
<feature type="transmembrane region" description="Helical" evidence="1">
    <location>
        <begin position="375"/>
        <end position="392"/>
    </location>
</feature>
<reference evidence="2 3" key="1">
    <citation type="journal article" date="2011" name="Genome Res.">
        <title>Phylogeny-wide analysis of social amoeba genomes highlights ancient origins for complex intercellular communication.</title>
        <authorList>
            <person name="Heidel A.J."/>
            <person name="Lawal H.M."/>
            <person name="Felder M."/>
            <person name="Schilde C."/>
            <person name="Helps N.R."/>
            <person name="Tunggal B."/>
            <person name="Rivero F."/>
            <person name="John U."/>
            <person name="Schleicher M."/>
            <person name="Eichinger L."/>
            <person name="Platzer M."/>
            <person name="Noegel A.A."/>
            <person name="Schaap P."/>
            <person name="Gloeckner G."/>
        </authorList>
    </citation>
    <scope>NUCLEOTIDE SEQUENCE [LARGE SCALE GENOMIC DNA]</scope>
    <source>
        <strain evidence="3">ATCC 26659 / Pp 5 / PN500</strain>
    </source>
</reference>
<keyword evidence="3" id="KW-1185">Reference proteome</keyword>
<name>D3BD28_HETP5</name>
<dbReference type="GeneID" id="31361890"/>
<dbReference type="Proteomes" id="UP000001396">
    <property type="component" value="Unassembled WGS sequence"/>
</dbReference>
<feature type="transmembrane region" description="Helical" evidence="1">
    <location>
        <begin position="404"/>
        <end position="425"/>
    </location>
</feature>
<keyword evidence="1" id="KW-1133">Transmembrane helix</keyword>
<keyword evidence="1" id="KW-0472">Membrane</keyword>
<dbReference type="AlphaFoldDB" id="D3BD28"/>
<feature type="transmembrane region" description="Helical" evidence="1">
    <location>
        <begin position="504"/>
        <end position="525"/>
    </location>
</feature>